<keyword evidence="1" id="KW-0472">Membrane</keyword>
<name>A0AAV4W4Y9_9ARAC</name>
<dbReference type="Proteomes" id="UP001054837">
    <property type="component" value="Unassembled WGS sequence"/>
</dbReference>
<gene>
    <name evidence="2" type="primary">AVEN_252690_1</name>
    <name evidence="2" type="ORF">CDAR_424531</name>
</gene>
<keyword evidence="1" id="KW-1133">Transmembrane helix</keyword>
<keyword evidence="1" id="KW-0812">Transmembrane</keyword>
<sequence length="120" mass="13956">MIPGLFVGNVIVCIIVFLFVINSKFRNRLITEWHNHQAKLLPASRKHTYHRKSSESYDKTPVTETIFRTNVEEDALREDLKSETGSDSQVGCSSTILSYYAWTDLVHFPALFFHFVFTWL</sequence>
<accession>A0AAV4W4Y9</accession>
<protein>
    <submittedName>
        <fullName evidence="2">Uncharacterized protein</fullName>
    </submittedName>
</protein>
<keyword evidence="3" id="KW-1185">Reference proteome</keyword>
<dbReference type="AlphaFoldDB" id="A0AAV4W4Y9"/>
<proteinExistence type="predicted"/>
<reference evidence="2 3" key="1">
    <citation type="submission" date="2021-06" db="EMBL/GenBank/DDBJ databases">
        <title>Caerostris darwini draft genome.</title>
        <authorList>
            <person name="Kono N."/>
            <person name="Arakawa K."/>
        </authorList>
    </citation>
    <scope>NUCLEOTIDE SEQUENCE [LARGE SCALE GENOMIC DNA]</scope>
</reference>
<comment type="caution">
    <text evidence="2">The sequence shown here is derived from an EMBL/GenBank/DDBJ whole genome shotgun (WGS) entry which is preliminary data.</text>
</comment>
<evidence type="ECO:0000256" key="1">
    <source>
        <dbReference type="SAM" id="Phobius"/>
    </source>
</evidence>
<organism evidence="2 3">
    <name type="scientific">Caerostris darwini</name>
    <dbReference type="NCBI Taxonomy" id="1538125"/>
    <lineage>
        <taxon>Eukaryota</taxon>
        <taxon>Metazoa</taxon>
        <taxon>Ecdysozoa</taxon>
        <taxon>Arthropoda</taxon>
        <taxon>Chelicerata</taxon>
        <taxon>Arachnida</taxon>
        <taxon>Araneae</taxon>
        <taxon>Araneomorphae</taxon>
        <taxon>Entelegynae</taxon>
        <taxon>Araneoidea</taxon>
        <taxon>Araneidae</taxon>
        <taxon>Caerostris</taxon>
    </lineage>
</organism>
<evidence type="ECO:0000313" key="3">
    <source>
        <dbReference type="Proteomes" id="UP001054837"/>
    </source>
</evidence>
<evidence type="ECO:0000313" key="2">
    <source>
        <dbReference type="EMBL" id="GIY77797.1"/>
    </source>
</evidence>
<feature type="transmembrane region" description="Helical" evidence="1">
    <location>
        <begin position="6"/>
        <end position="25"/>
    </location>
</feature>
<dbReference type="EMBL" id="BPLQ01014179">
    <property type="protein sequence ID" value="GIY77797.1"/>
    <property type="molecule type" value="Genomic_DNA"/>
</dbReference>